<evidence type="ECO:0000256" key="3">
    <source>
        <dbReference type="SAM" id="MobiDB-lite"/>
    </source>
</evidence>
<feature type="domain" description="SHSP" evidence="4">
    <location>
        <begin position="29"/>
        <end position="167"/>
    </location>
</feature>
<dbReference type="SUPFAM" id="SSF49764">
    <property type="entry name" value="HSP20-like chaperones"/>
    <property type="match status" value="1"/>
</dbReference>
<evidence type="ECO:0000256" key="1">
    <source>
        <dbReference type="PROSITE-ProRule" id="PRU00285"/>
    </source>
</evidence>
<accession>A0AAD2HKX4</accession>
<feature type="region of interest" description="Disordered" evidence="3">
    <location>
        <begin position="78"/>
        <end position="105"/>
    </location>
</feature>
<keyword evidence="6" id="KW-1185">Reference proteome</keyword>
<dbReference type="Proteomes" id="UP001295794">
    <property type="component" value="Unassembled WGS sequence"/>
</dbReference>
<dbReference type="Pfam" id="PF00011">
    <property type="entry name" value="HSP20"/>
    <property type="match status" value="1"/>
</dbReference>
<dbReference type="InterPro" id="IPR002068">
    <property type="entry name" value="A-crystallin/Hsp20_dom"/>
</dbReference>
<comment type="caution">
    <text evidence="5">The sequence shown here is derived from an EMBL/GenBank/DDBJ whole genome shotgun (WGS) entry which is preliminary data.</text>
</comment>
<dbReference type="CDD" id="cd06464">
    <property type="entry name" value="ACD_sHsps-like"/>
    <property type="match status" value="1"/>
</dbReference>
<feature type="region of interest" description="Disordered" evidence="3">
    <location>
        <begin position="168"/>
        <end position="214"/>
    </location>
</feature>
<feature type="compositionally biased region" description="Low complexity" evidence="3">
    <location>
        <begin position="201"/>
        <end position="214"/>
    </location>
</feature>
<comment type="similarity">
    <text evidence="1 2">Belongs to the small heat shock protein (HSP20) family.</text>
</comment>
<evidence type="ECO:0000313" key="6">
    <source>
        <dbReference type="Proteomes" id="UP001295794"/>
    </source>
</evidence>
<evidence type="ECO:0000259" key="4">
    <source>
        <dbReference type="PROSITE" id="PS01031"/>
    </source>
</evidence>
<dbReference type="EMBL" id="CAVNYO010000421">
    <property type="protein sequence ID" value="CAK5278339.1"/>
    <property type="molecule type" value="Genomic_DNA"/>
</dbReference>
<organism evidence="5 6">
    <name type="scientific">Mycena citricolor</name>
    <dbReference type="NCBI Taxonomy" id="2018698"/>
    <lineage>
        <taxon>Eukaryota</taxon>
        <taxon>Fungi</taxon>
        <taxon>Dikarya</taxon>
        <taxon>Basidiomycota</taxon>
        <taxon>Agaricomycotina</taxon>
        <taxon>Agaricomycetes</taxon>
        <taxon>Agaricomycetidae</taxon>
        <taxon>Agaricales</taxon>
        <taxon>Marasmiineae</taxon>
        <taxon>Mycenaceae</taxon>
        <taxon>Mycena</taxon>
    </lineage>
</organism>
<sequence>MSESASSSAEVTGVIKAIREGRLRVINISPGSSFRPRMEIFDDPRSTHVVLTFELPGVKTSDLCIRVEHGNLVLRGRRRPRFRQRRTPRSAPGEGTENSPNMDVDTDARIFPAQELRYGRFGRAVSLPKGVDASCLYAALHEGLLTIIWPRSAHSSVKQETPAVKLETDAMSPGVASVALPTSAARTEDPRARSSHPSTQSAGKAGSSAGATPH</sequence>
<name>A0AAD2HKX4_9AGAR</name>
<evidence type="ECO:0000313" key="5">
    <source>
        <dbReference type="EMBL" id="CAK5278339.1"/>
    </source>
</evidence>
<protein>
    <recommendedName>
        <fullName evidence="4">SHSP domain-containing protein</fullName>
    </recommendedName>
</protein>
<dbReference type="AlphaFoldDB" id="A0AAD2HKX4"/>
<dbReference type="InterPro" id="IPR008978">
    <property type="entry name" value="HSP20-like_chaperone"/>
</dbReference>
<gene>
    <name evidence="5" type="ORF">MYCIT1_LOCUS27625</name>
</gene>
<evidence type="ECO:0000256" key="2">
    <source>
        <dbReference type="RuleBase" id="RU003616"/>
    </source>
</evidence>
<proteinExistence type="inferred from homology"/>
<feature type="compositionally biased region" description="Basic residues" evidence="3">
    <location>
        <begin position="78"/>
        <end position="88"/>
    </location>
</feature>
<dbReference type="PROSITE" id="PS01031">
    <property type="entry name" value="SHSP"/>
    <property type="match status" value="1"/>
</dbReference>
<dbReference type="Gene3D" id="2.60.40.790">
    <property type="match status" value="1"/>
</dbReference>
<reference evidence="5" key="1">
    <citation type="submission" date="2023-11" db="EMBL/GenBank/DDBJ databases">
        <authorList>
            <person name="De Vega J J."/>
            <person name="De Vega J J."/>
        </authorList>
    </citation>
    <scope>NUCLEOTIDE SEQUENCE</scope>
</reference>